<feature type="transmembrane region" description="Helical" evidence="19">
    <location>
        <begin position="154"/>
        <end position="176"/>
    </location>
</feature>
<dbReference type="HAMAP" id="MF_00719">
    <property type="entry name" value="CobS"/>
    <property type="match status" value="1"/>
</dbReference>
<gene>
    <name evidence="20" type="ORF">GHK86_18450</name>
</gene>
<comment type="caution">
    <text evidence="20">The sequence shown here is derived from an EMBL/GenBank/DDBJ whole genome shotgun (WGS) entry which is preliminary data.</text>
</comment>
<feature type="transmembrane region" description="Helical" evidence="19">
    <location>
        <begin position="24"/>
        <end position="43"/>
    </location>
</feature>
<feature type="transmembrane region" description="Helical" evidence="19">
    <location>
        <begin position="98"/>
        <end position="117"/>
    </location>
</feature>
<comment type="similarity">
    <text evidence="4">Belongs to the CobS family.</text>
</comment>
<dbReference type="Proteomes" id="UP000437736">
    <property type="component" value="Unassembled WGS sequence"/>
</dbReference>
<evidence type="ECO:0000256" key="17">
    <source>
        <dbReference type="ARBA" id="ARBA00048623"/>
    </source>
</evidence>
<evidence type="ECO:0000256" key="9">
    <source>
        <dbReference type="ARBA" id="ARBA00022679"/>
    </source>
</evidence>
<evidence type="ECO:0000256" key="7">
    <source>
        <dbReference type="ARBA" id="ARBA00022475"/>
    </source>
</evidence>
<evidence type="ECO:0000256" key="16">
    <source>
        <dbReference type="ARBA" id="ARBA00032853"/>
    </source>
</evidence>
<evidence type="ECO:0000256" key="8">
    <source>
        <dbReference type="ARBA" id="ARBA00022573"/>
    </source>
</evidence>
<feature type="non-terminal residue" evidence="20">
    <location>
        <position position="178"/>
    </location>
</feature>
<evidence type="ECO:0000256" key="10">
    <source>
        <dbReference type="ARBA" id="ARBA00022692"/>
    </source>
</evidence>
<comment type="subcellular location">
    <subcellularLocation>
        <location evidence="2">Cell membrane</location>
        <topology evidence="2">Multi-pass membrane protein</topology>
    </subcellularLocation>
</comment>
<keyword evidence="10 19" id="KW-0812">Transmembrane</keyword>
<dbReference type="PANTHER" id="PTHR34148">
    <property type="entry name" value="ADENOSYLCOBINAMIDE-GDP RIBAZOLETRANSFERASE"/>
    <property type="match status" value="1"/>
</dbReference>
<keyword evidence="7" id="KW-1003">Cell membrane</keyword>
<evidence type="ECO:0000256" key="3">
    <source>
        <dbReference type="ARBA" id="ARBA00004663"/>
    </source>
</evidence>
<keyword evidence="13 19" id="KW-0472">Membrane</keyword>
<sequence>MLAALGFLTPFGPARAPSPTTLRWFPLVGAVAGAVVGLVWWAASKAWHGPLVPAALAVATDLILTGMLHVDGLADSADGLLPHLSRERRLQVMSEPDVGAFGLAATAAVLLLRFAALSALRPDIALVIGVWGVSRSLMVAAMLVFPYARTTGGLATAFLGGGVAGSALAAAVGAVAGA</sequence>
<evidence type="ECO:0000256" key="12">
    <source>
        <dbReference type="ARBA" id="ARBA00022989"/>
    </source>
</evidence>
<feature type="transmembrane region" description="Helical" evidence="19">
    <location>
        <begin position="124"/>
        <end position="148"/>
    </location>
</feature>
<evidence type="ECO:0000256" key="2">
    <source>
        <dbReference type="ARBA" id="ARBA00004651"/>
    </source>
</evidence>
<keyword evidence="8" id="KW-0169">Cobalamin biosynthesis</keyword>
<comment type="function">
    <text evidence="14">Joins adenosylcobinamide-GDP and alpha-ribazole to generate adenosylcobalamin (Ado-cobalamin). Also synthesizes adenosylcobalamin 5'-phosphate from adenosylcobinamide-GDP and alpha-ribazole 5'-phosphate.</text>
</comment>
<protein>
    <recommendedName>
        <fullName evidence="6">Adenosylcobinamide-GDP ribazoletransferase</fullName>
        <ecNumber evidence="5">2.7.8.26</ecNumber>
    </recommendedName>
    <alternativeName>
        <fullName evidence="16">Cobalamin synthase</fullName>
    </alternativeName>
    <alternativeName>
        <fullName evidence="15">Cobalamin-5'-phosphate synthase</fullName>
    </alternativeName>
</protein>
<evidence type="ECO:0000256" key="1">
    <source>
        <dbReference type="ARBA" id="ARBA00001946"/>
    </source>
</evidence>
<evidence type="ECO:0000256" key="14">
    <source>
        <dbReference type="ARBA" id="ARBA00025228"/>
    </source>
</evidence>
<accession>A0ABW9QXU8</accession>
<dbReference type="InterPro" id="IPR003805">
    <property type="entry name" value="CobS"/>
</dbReference>
<evidence type="ECO:0000256" key="18">
    <source>
        <dbReference type="ARBA" id="ARBA00049504"/>
    </source>
</evidence>
<evidence type="ECO:0000256" key="6">
    <source>
        <dbReference type="ARBA" id="ARBA00015850"/>
    </source>
</evidence>
<dbReference type="Pfam" id="PF02654">
    <property type="entry name" value="CobS"/>
    <property type="match status" value="1"/>
</dbReference>
<organism evidence="20 21">
    <name type="scientific">Acidiferrimicrobium australe</name>
    <dbReference type="NCBI Taxonomy" id="2664430"/>
    <lineage>
        <taxon>Bacteria</taxon>
        <taxon>Bacillati</taxon>
        <taxon>Actinomycetota</taxon>
        <taxon>Acidimicrobiia</taxon>
        <taxon>Acidimicrobiales</taxon>
        <taxon>Acidimicrobiaceae</taxon>
        <taxon>Acidiferrimicrobium</taxon>
    </lineage>
</organism>
<keyword evidence="12 19" id="KW-1133">Transmembrane helix</keyword>
<dbReference type="EMBL" id="WJHE01001157">
    <property type="protein sequence ID" value="MST34697.1"/>
    <property type="molecule type" value="Genomic_DNA"/>
</dbReference>
<comment type="catalytic activity">
    <reaction evidence="18">
        <text>alpha-ribazole 5'-phosphate + adenosylcob(III)inamide-GDP = adenosylcob(III)alamin 5'-phosphate + GMP + H(+)</text>
        <dbReference type="Rhea" id="RHEA:23560"/>
        <dbReference type="ChEBI" id="CHEBI:15378"/>
        <dbReference type="ChEBI" id="CHEBI:57918"/>
        <dbReference type="ChEBI" id="CHEBI:58115"/>
        <dbReference type="ChEBI" id="CHEBI:60487"/>
        <dbReference type="ChEBI" id="CHEBI:60493"/>
        <dbReference type="EC" id="2.7.8.26"/>
    </reaction>
</comment>
<dbReference type="EC" id="2.7.8.26" evidence="5"/>
<name>A0ABW9QXU8_9ACTN</name>
<keyword evidence="11" id="KW-0460">Magnesium</keyword>
<evidence type="ECO:0000256" key="4">
    <source>
        <dbReference type="ARBA" id="ARBA00010561"/>
    </source>
</evidence>
<reference evidence="20 21" key="1">
    <citation type="submission" date="2019-11" db="EMBL/GenBank/DDBJ databases">
        <title>Acidiferrimicrobium australis gen. nov., sp. nov., an acidophilic and obligately heterotrophic, member of the Actinobacteria that catalyses dissimilatory oxido- reduction of iron isolated from metal-rich acidic water in Chile.</title>
        <authorList>
            <person name="Gonzalez D."/>
            <person name="Huber K."/>
            <person name="Hedrich S."/>
            <person name="Rojas-Villalobos C."/>
            <person name="Quatrini R."/>
            <person name="Dinamarca M.A."/>
            <person name="Schwarz A."/>
            <person name="Canales C."/>
            <person name="Nancucheo I."/>
        </authorList>
    </citation>
    <scope>NUCLEOTIDE SEQUENCE [LARGE SCALE GENOMIC DNA]</scope>
    <source>
        <strain evidence="20 21">USS-CCA1</strain>
    </source>
</reference>
<comment type="cofactor">
    <cofactor evidence="1">
        <name>Mg(2+)</name>
        <dbReference type="ChEBI" id="CHEBI:18420"/>
    </cofactor>
</comment>
<comment type="pathway">
    <text evidence="3">Cofactor biosynthesis; adenosylcobalamin biosynthesis; adenosylcobalamin from cob(II)yrinate a,c-diamide: step 7/7.</text>
</comment>
<evidence type="ECO:0000313" key="21">
    <source>
        <dbReference type="Proteomes" id="UP000437736"/>
    </source>
</evidence>
<evidence type="ECO:0000256" key="15">
    <source>
        <dbReference type="ARBA" id="ARBA00032605"/>
    </source>
</evidence>
<comment type="catalytic activity">
    <reaction evidence="17">
        <text>alpha-ribazole + adenosylcob(III)inamide-GDP = adenosylcob(III)alamin + GMP + H(+)</text>
        <dbReference type="Rhea" id="RHEA:16049"/>
        <dbReference type="ChEBI" id="CHEBI:10329"/>
        <dbReference type="ChEBI" id="CHEBI:15378"/>
        <dbReference type="ChEBI" id="CHEBI:18408"/>
        <dbReference type="ChEBI" id="CHEBI:58115"/>
        <dbReference type="ChEBI" id="CHEBI:60487"/>
        <dbReference type="EC" id="2.7.8.26"/>
    </reaction>
</comment>
<evidence type="ECO:0000256" key="5">
    <source>
        <dbReference type="ARBA" id="ARBA00013200"/>
    </source>
</evidence>
<keyword evidence="9" id="KW-0808">Transferase</keyword>
<evidence type="ECO:0000313" key="20">
    <source>
        <dbReference type="EMBL" id="MST34697.1"/>
    </source>
</evidence>
<evidence type="ECO:0000256" key="11">
    <source>
        <dbReference type="ARBA" id="ARBA00022842"/>
    </source>
</evidence>
<evidence type="ECO:0000256" key="13">
    <source>
        <dbReference type="ARBA" id="ARBA00023136"/>
    </source>
</evidence>
<keyword evidence="21" id="KW-1185">Reference proteome</keyword>
<dbReference type="PANTHER" id="PTHR34148:SF1">
    <property type="entry name" value="ADENOSYLCOBINAMIDE-GDP RIBAZOLETRANSFERASE"/>
    <property type="match status" value="1"/>
</dbReference>
<proteinExistence type="inferred from homology"/>
<evidence type="ECO:0000256" key="19">
    <source>
        <dbReference type="SAM" id="Phobius"/>
    </source>
</evidence>